<dbReference type="InterPro" id="IPR032710">
    <property type="entry name" value="NTF2-like_dom_sf"/>
</dbReference>
<dbReference type="PANTHER" id="PTHR38436:SF1">
    <property type="entry name" value="ESTER CYCLASE"/>
    <property type="match status" value="1"/>
</dbReference>
<dbReference type="RefSeq" id="WP_219797287.1">
    <property type="nucleotide sequence ID" value="NZ_CP080095.1"/>
</dbReference>
<protein>
    <submittedName>
        <fullName evidence="1">Ester cyclase</fullName>
    </submittedName>
</protein>
<evidence type="ECO:0000313" key="2">
    <source>
        <dbReference type="Proteomes" id="UP000826462"/>
    </source>
</evidence>
<evidence type="ECO:0000313" key="1">
    <source>
        <dbReference type="EMBL" id="QYD67929.1"/>
    </source>
</evidence>
<dbReference type="Gene3D" id="3.10.450.50">
    <property type="match status" value="1"/>
</dbReference>
<gene>
    <name evidence="1" type="ORF">KZJ38_16680</name>
</gene>
<keyword evidence="2" id="KW-1185">Reference proteome</keyword>
<dbReference type="Pfam" id="PF07366">
    <property type="entry name" value="SnoaL"/>
    <property type="match status" value="1"/>
</dbReference>
<accession>A0ABX8ULR7</accession>
<dbReference type="EMBL" id="CP080095">
    <property type="protein sequence ID" value="QYD67929.1"/>
    <property type="molecule type" value="Genomic_DNA"/>
</dbReference>
<name>A0ABX8ULR7_9BURK</name>
<dbReference type="InterPro" id="IPR009959">
    <property type="entry name" value="Cyclase_SnoaL-like"/>
</dbReference>
<organism evidence="1 2">
    <name type="scientific">Paraburkholderia edwinii</name>
    <dbReference type="NCBI Taxonomy" id="2861782"/>
    <lineage>
        <taxon>Bacteria</taxon>
        <taxon>Pseudomonadati</taxon>
        <taxon>Pseudomonadota</taxon>
        <taxon>Betaproteobacteria</taxon>
        <taxon>Burkholderiales</taxon>
        <taxon>Burkholderiaceae</taxon>
        <taxon>Paraburkholderia</taxon>
    </lineage>
</organism>
<proteinExistence type="predicted"/>
<reference evidence="1 2" key="1">
    <citation type="submission" date="2021-07" db="EMBL/GenBank/DDBJ databases">
        <title>Paraburkholderia edwinii protects Aspergillus sp. from phenazines by acting as a toxin sponge.</title>
        <authorList>
            <person name="Dahlstrom K.M."/>
            <person name="Newman D.K."/>
        </authorList>
    </citation>
    <scope>NUCLEOTIDE SEQUENCE [LARGE SCALE GENOMIC DNA]</scope>
    <source>
        <strain evidence="1 2">Pe01</strain>
    </source>
</reference>
<dbReference type="SUPFAM" id="SSF54427">
    <property type="entry name" value="NTF2-like"/>
    <property type="match status" value="1"/>
</dbReference>
<dbReference type="Proteomes" id="UP000826462">
    <property type="component" value="Chromosome 1"/>
</dbReference>
<dbReference type="PANTHER" id="PTHR38436">
    <property type="entry name" value="POLYKETIDE CYCLASE SNOAL-LIKE DOMAIN"/>
    <property type="match status" value="1"/>
</dbReference>
<sequence>MAEVNQSDVYRGFIACLNRQDWATLEHFVANDLKYNDKQIGLSGYRKLLTRFCDEIPDVYFELAKVVSQPPLLASRLVFNCTPRGTFLGLPVRGKRISFAENAIYVFQDDRIREVWSVLDKTAIEAQL</sequence>